<dbReference type="Proteomes" id="UP001224418">
    <property type="component" value="Unassembled WGS sequence"/>
</dbReference>
<dbReference type="Gene3D" id="3.40.50.10780">
    <property type="entry name" value="Dipeptide transport protein"/>
    <property type="match status" value="1"/>
</dbReference>
<name>A0ABU0JWI0_HATLI</name>
<dbReference type="EMBL" id="JAUSWN010000029">
    <property type="protein sequence ID" value="MDQ0480820.1"/>
    <property type="molecule type" value="Genomic_DNA"/>
</dbReference>
<accession>A0ABU0JWI0</accession>
<dbReference type="SUPFAM" id="SSF63992">
    <property type="entry name" value="Dipeptide transport protein"/>
    <property type="match status" value="1"/>
</dbReference>
<protein>
    <submittedName>
        <fullName evidence="1">D-aminopeptidase</fullName>
    </submittedName>
</protein>
<dbReference type="InterPro" id="IPR027476">
    <property type="entry name" value="DppA_N"/>
</dbReference>
<evidence type="ECO:0000313" key="1">
    <source>
        <dbReference type="EMBL" id="MDQ0480820.1"/>
    </source>
</evidence>
<dbReference type="Pfam" id="PF04951">
    <property type="entry name" value="Peptidase_M55"/>
    <property type="match status" value="1"/>
</dbReference>
<proteinExistence type="predicted"/>
<gene>
    <name evidence="1" type="ORF">QOZ93_002570</name>
</gene>
<keyword evidence="2" id="KW-1185">Reference proteome</keyword>
<comment type="caution">
    <text evidence="1">The sequence shown here is derived from an EMBL/GenBank/DDBJ whole genome shotgun (WGS) entry which is preliminary data.</text>
</comment>
<sequence>MHKFWINDKEMNESLINAAYAGYYNISVTLVIEDNALYEELNKEDAMPWVNYVVTK</sequence>
<evidence type="ECO:0000313" key="2">
    <source>
        <dbReference type="Proteomes" id="UP001224418"/>
    </source>
</evidence>
<reference evidence="1 2" key="1">
    <citation type="submission" date="2023-07" db="EMBL/GenBank/DDBJ databases">
        <title>Genomic Encyclopedia of Type Strains, Phase IV (KMG-IV): sequencing the most valuable type-strain genomes for metagenomic binning, comparative biology and taxonomic classification.</title>
        <authorList>
            <person name="Goeker M."/>
        </authorList>
    </citation>
    <scope>NUCLEOTIDE SEQUENCE [LARGE SCALE GENOMIC DNA]</scope>
    <source>
        <strain evidence="1 2">DSM 1400</strain>
    </source>
</reference>
<dbReference type="InterPro" id="IPR036177">
    <property type="entry name" value="Peptidase_M55_sf"/>
</dbReference>
<dbReference type="Gene3D" id="3.30.1360.130">
    <property type="entry name" value="Dipeptide transport protein"/>
    <property type="match status" value="1"/>
</dbReference>
<organism evidence="1 2">
    <name type="scientific">Hathewaya limosa</name>
    <name type="common">Clostridium limosum</name>
    <dbReference type="NCBI Taxonomy" id="1536"/>
    <lineage>
        <taxon>Bacteria</taxon>
        <taxon>Bacillati</taxon>
        <taxon>Bacillota</taxon>
        <taxon>Clostridia</taxon>
        <taxon>Eubacteriales</taxon>
        <taxon>Clostridiaceae</taxon>
        <taxon>Hathewaya</taxon>
    </lineage>
</organism>
<dbReference type="InterPro" id="IPR007035">
    <property type="entry name" value="Peptidase_M55"/>
</dbReference>